<comment type="similarity">
    <text evidence="1">Belongs to the DNA2/NAM7 helicase family.</text>
</comment>
<dbReference type="GO" id="GO:0005694">
    <property type="term" value="C:chromosome"/>
    <property type="evidence" value="ECO:0007669"/>
    <property type="project" value="UniProtKB-ARBA"/>
</dbReference>
<dbReference type="Pfam" id="PF13087">
    <property type="entry name" value="AAA_12"/>
    <property type="match status" value="1"/>
</dbReference>
<dbReference type="GO" id="GO:0043139">
    <property type="term" value="F:5'-3' DNA helicase activity"/>
    <property type="evidence" value="ECO:0007669"/>
    <property type="project" value="TreeGrafter"/>
</dbReference>
<proteinExistence type="inferred from homology"/>
<dbReference type="Gene3D" id="3.40.50.300">
    <property type="entry name" value="P-loop containing nucleotide triphosphate hydrolases"/>
    <property type="match status" value="2"/>
</dbReference>
<evidence type="ECO:0000256" key="3">
    <source>
        <dbReference type="ARBA" id="ARBA00022801"/>
    </source>
</evidence>
<accession>A0A8T0H9T3</accession>
<reference evidence="9" key="1">
    <citation type="submission" date="2020-06" db="EMBL/GenBank/DDBJ databases">
        <title>WGS assembly of Ceratodon purpureus strain R40.</title>
        <authorList>
            <person name="Carey S.B."/>
            <person name="Jenkins J."/>
            <person name="Shu S."/>
            <person name="Lovell J.T."/>
            <person name="Sreedasyam A."/>
            <person name="Maumus F."/>
            <person name="Tiley G.P."/>
            <person name="Fernandez-Pozo N."/>
            <person name="Barry K."/>
            <person name="Chen C."/>
            <person name="Wang M."/>
            <person name="Lipzen A."/>
            <person name="Daum C."/>
            <person name="Saski C.A."/>
            <person name="Payton A.C."/>
            <person name="Mcbreen J.C."/>
            <person name="Conrad R.E."/>
            <person name="Kollar L.M."/>
            <person name="Olsson S."/>
            <person name="Huttunen S."/>
            <person name="Landis J.B."/>
            <person name="Wickett N.J."/>
            <person name="Johnson M.G."/>
            <person name="Rensing S.A."/>
            <person name="Grimwood J."/>
            <person name="Schmutz J."/>
            <person name="Mcdaniel S.F."/>
        </authorList>
    </citation>
    <scope>NUCLEOTIDE SEQUENCE</scope>
    <source>
        <strain evidence="9">R40</strain>
    </source>
</reference>
<dbReference type="EMBL" id="CM026428">
    <property type="protein sequence ID" value="KAG0567437.1"/>
    <property type="molecule type" value="Genomic_DNA"/>
</dbReference>
<sequence>MALLVSRCFVVGSSPVDVCKGRGIALGPLLTGGQLLTSGGSRGSFCYRRLSVRCRSRERPEGATRQRGQKQELRRNALQLYRSRFAAALTAELEEELEAMKKRLRQWPKQRLQNEGFALFDLSVRADGRLYRDLVFRFSSPQERGGLLPSQHQFSHGDMVVISRKNPLDDEDTVIEGVVMERARRFLRVAIPSYQAKGLNVSLKWRLDLSANRVSYERCMLAINCFASPELRQGLSGSLVLPTAPVASPNSSKNSTKSEKSITVGEGTMAVRGLIMGVEETKSRLGEGTTLESLPPDTYINQEYLSIAKSPPSRISGKMFGAHKGSVRALLQGMGNEINNSQKIAIEAAFNQRITLWQGPPGTGKTRTLVRLITAFCRNKQGQVLACADSNVAVDNLLEGLLDQGLRVVRVGQPVKVKEMLRDATLDAQLLKHPLMLKAAESRQAAILQRQETRQINNSKKRISSAKQATSMWQDSVDLESQAIKDILDKADVITATCVGSGDDVLEDRRFRLCVIDEATQATEPSCLIPLMRSGADSVVLVGDPAQLPPTVISQEAIETGLAVSLFEHIQQCGVTPYLLDTQYRMHPAVAAWPSQTFYGGRLVSQPSPSDRPAPKGLTWPNTSKPLCFVDCVDGEEETTTEGYSWRNRQEANLVMNIVERLISDPDISGDIGVIAPYAAQVRLLRDLLLILEKQDPGKFINVEVATVDGFQGREKEVIVFSTVRCNKERRLGFVTDPRRMNVAFTRARRGLVVVGSSSTLSSNNYWASWLKYMRDQRLVLDSSASLATK</sequence>
<dbReference type="Gene3D" id="2.40.30.270">
    <property type="match status" value="1"/>
</dbReference>
<evidence type="ECO:0000259" key="6">
    <source>
        <dbReference type="Pfam" id="PF13086"/>
    </source>
</evidence>
<keyword evidence="4" id="KW-0347">Helicase</keyword>
<dbReference type="InterPro" id="IPR048761">
    <property type="entry name" value="SMUBP-2_HCS1_1B"/>
</dbReference>
<dbReference type="Pfam" id="PF13086">
    <property type="entry name" value="AAA_11"/>
    <property type="match status" value="1"/>
</dbReference>
<evidence type="ECO:0000313" key="9">
    <source>
        <dbReference type="EMBL" id="KAG0567437.1"/>
    </source>
</evidence>
<dbReference type="InterPro" id="IPR041679">
    <property type="entry name" value="DNA2/NAM7-like_C"/>
</dbReference>
<dbReference type="AlphaFoldDB" id="A0A8T0H9T3"/>
<comment type="caution">
    <text evidence="9">The sequence shown here is derived from an EMBL/GenBank/DDBJ whole genome shotgun (WGS) entry which is preliminary data.</text>
</comment>
<feature type="domain" description="DNA2/NAM7 helicase-like C-terminal" evidence="7">
    <location>
        <begin position="563"/>
        <end position="758"/>
    </location>
</feature>
<feature type="domain" description="Helicase SMUBP-2/HCS1 1B" evidence="8">
    <location>
        <begin position="89"/>
        <end position="196"/>
    </location>
</feature>
<evidence type="ECO:0000256" key="1">
    <source>
        <dbReference type="ARBA" id="ARBA00007913"/>
    </source>
</evidence>
<evidence type="ECO:0000256" key="4">
    <source>
        <dbReference type="ARBA" id="ARBA00022806"/>
    </source>
</evidence>
<feature type="domain" description="DNA2/NAM7 helicase helicase" evidence="6">
    <location>
        <begin position="338"/>
        <end position="555"/>
    </location>
</feature>
<dbReference type="GO" id="GO:0016787">
    <property type="term" value="F:hydrolase activity"/>
    <property type="evidence" value="ECO:0007669"/>
    <property type="project" value="UniProtKB-KW"/>
</dbReference>
<gene>
    <name evidence="9" type="ORF">KC19_7G135000</name>
</gene>
<dbReference type="InterPro" id="IPR050534">
    <property type="entry name" value="Coronavir_polyprotein_1ab"/>
</dbReference>
<dbReference type="InterPro" id="IPR047187">
    <property type="entry name" value="SF1_C_Upf1"/>
</dbReference>
<evidence type="ECO:0000259" key="8">
    <source>
        <dbReference type="Pfam" id="PF21138"/>
    </source>
</evidence>
<evidence type="ECO:0000256" key="5">
    <source>
        <dbReference type="ARBA" id="ARBA00022840"/>
    </source>
</evidence>
<keyword evidence="3" id="KW-0378">Hydrolase</keyword>
<keyword evidence="10" id="KW-1185">Reference proteome</keyword>
<dbReference type="PANTHER" id="PTHR43788:SF13">
    <property type="entry name" value="REGULATOR OF NONSENSE TRANSCRIPTS 1"/>
    <property type="match status" value="1"/>
</dbReference>
<dbReference type="FunFam" id="3.40.50.300:FF:000326">
    <property type="entry name" value="P-loop containing nucleoside triphosphate hydrolase"/>
    <property type="match status" value="1"/>
</dbReference>
<keyword evidence="5" id="KW-0067">ATP-binding</keyword>
<dbReference type="GO" id="GO:0005524">
    <property type="term" value="F:ATP binding"/>
    <property type="evidence" value="ECO:0007669"/>
    <property type="project" value="UniProtKB-KW"/>
</dbReference>
<evidence type="ECO:0000256" key="2">
    <source>
        <dbReference type="ARBA" id="ARBA00022741"/>
    </source>
</evidence>
<dbReference type="Pfam" id="PF21138">
    <property type="entry name" value="SMUBP-2_HCS1_1B"/>
    <property type="match status" value="1"/>
</dbReference>
<dbReference type="SUPFAM" id="SSF52540">
    <property type="entry name" value="P-loop containing nucleoside triphosphate hydrolases"/>
    <property type="match status" value="1"/>
</dbReference>
<dbReference type="CDD" id="cd18808">
    <property type="entry name" value="SF1_C_Upf1"/>
    <property type="match status" value="1"/>
</dbReference>
<dbReference type="InterPro" id="IPR027417">
    <property type="entry name" value="P-loop_NTPase"/>
</dbReference>
<evidence type="ECO:0000259" key="7">
    <source>
        <dbReference type="Pfam" id="PF13087"/>
    </source>
</evidence>
<dbReference type="Proteomes" id="UP000822688">
    <property type="component" value="Chromosome 7"/>
</dbReference>
<dbReference type="GO" id="GO:0003723">
    <property type="term" value="F:RNA binding"/>
    <property type="evidence" value="ECO:0007669"/>
    <property type="project" value="InterPro"/>
</dbReference>
<keyword evidence="2" id="KW-0547">Nucleotide-binding</keyword>
<organism evidence="9 10">
    <name type="scientific">Ceratodon purpureus</name>
    <name type="common">Fire moss</name>
    <name type="synonym">Dicranum purpureum</name>
    <dbReference type="NCBI Taxonomy" id="3225"/>
    <lineage>
        <taxon>Eukaryota</taxon>
        <taxon>Viridiplantae</taxon>
        <taxon>Streptophyta</taxon>
        <taxon>Embryophyta</taxon>
        <taxon>Bryophyta</taxon>
        <taxon>Bryophytina</taxon>
        <taxon>Bryopsida</taxon>
        <taxon>Dicranidae</taxon>
        <taxon>Pseudoditrichales</taxon>
        <taxon>Ditrichaceae</taxon>
        <taxon>Ceratodon</taxon>
    </lineage>
</organism>
<name>A0A8T0H9T3_CERPU</name>
<protein>
    <submittedName>
        <fullName evidence="9">Uncharacterized protein</fullName>
    </submittedName>
</protein>
<dbReference type="PANTHER" id="PTHR43788">
    <property type="entry name" value="DNA2/NAM7 HELICASE FAMILY MEMBER"/>
    <property type="match status" value="1"/>
</dbReference>
<evidence type="ECO:0000313" key="10">
    <source>
        <dbReference type="Proteomes" id="UP000822688"/>
    </source>
</evidence>
<dbReference type="InterPro" id="IPR041677">
    <property type="entry name" value="DNA2/NAM7_AAA_11"/>
</dbReference>